<dbReference type="SMART" id="SM00387">
    <property type="entry name" value="HATPase_c"/>
    <property type="match status" value="1"/>
</dbReference>
<dbReference type="Gene3D" id="3.30.565.10">
    <property type="entry name" value="Histidine kinase-like ATPase, C-terminal domain"/>
    <property type="match status" value="1"/>
</dbReference>
<dbReference type="PANTHER" id="PTHR45339">
    <property type="entry name" value="HYBRID SIGNAL TRANSDUCTION HISTIDINE KINASE J"/>
    <property type="match status" value="1"/>
</dbReference>
<dbReference type="PROSITE" id="PS50110">
    <property type="entry name" value="RESPONSE_REGULATORY"/>
    <property type="match status" value="1"/>
</dbReference>
<dbReference type="PRINTS" id="PR00344">
    <property type="entry name" value="BCTRLSENSOR"/>
</dbReference>
<evidence type="ECO:0000256" key="12">
    <source>
        <dbReference type="PROSITE-ProRule" id="PRU00110"/>
    </source>
</evidence>
<dbReference type="PROSITE" id="PS50112">
    <property type="entry name" value="PAS"/>
    <property type="match status" value="1"/>
</dbReference>
<keyword evidence="7" id="KW-0547">Nucleotide-binding</keyword>
<keyword evidence="5 13" id="KW-0597">Phosphoprotein</keyword>
<evidence type="ECO:0000256" key="14">
    <source>
        <dbReference type="SAM" id="Coils"/>
    </source>
</evidence>
<keyword evidence="14" id="KW-0175">Coiled coil</keyword>
<dbReference type="SUPFAM" id="SSF55874">
    <property type="entry name" value="ATPase domain of HSP90 chaperone/DNA topoisomerase II/histidine kinase"/>
    <property type="match status" value="1"/>
</dbReference>
<dbReference type="CDD" id="cd00082">
    <property type="entry name" value="HisKA"/>
    <property type="match status" value="1"/>
</dbReference>
<dbReference type="Pfam" id="PF02518">
    <property type="entry name" value="HATPase_c"/>
    <property type="match status" value="1"/>
</dbReference>
<dbReference type="EC" id="2.7.13.3" evidence="3"/>
<dbReference type="EMBL" id="JAJADR010000011">
    <property type="protein sequence ID" value="MCB2410800.1"/>
    <property type="molecule type" value="Genomic_DNA"/>
</dbReference>
<evidence type="ECO:0000256" key="8">
    <source>
        <dbReference type="ARBA" id="ARBA00022840"/>
    </source>
</evidence>
<feature type="domain" description="Histidine kinase" evidence="15">
    <location>
        <begin position="666"/>
        <end position="887"/>
    </location>
</feature>
<reference evidence="20" key="1">
    <citation type="submission" date="2021-10" db="EMBL/GenBank/DDBJ databases">
        <authorList>
            <person name="Dean J.D."/>
            <person name="Kim M.K."/>
            <person name="Newey C.N."/>
            <person name="Stoker T.S."/>
            <person name="Thompson D.W."/>
            <person name="Grose J.H."/>
        </authorList>
    </citation>
    <scope>NUCLEOTIDE SEQUENCE</scope>
    <source>
        <strain evidence="20">BT178</strain>
    </source>
</reference>
<dbReference type="Gene3D" id="3.40.50.2300">
    <property type="match status" value="1"/>
</dbReference>
<keyword evidence="21" id="KW-1185">Reference proteome</keyword>
<evidence type="ECO:0000259" key="18">
    <source>
        <dbReference type="PROSITE" id="PS50113"/>
    </source>
</evidence>
<dbReference type="Gene3D" id="1.20.120.160">
    <property type="entry name" value="HPT domain"/>
    <property type="match status" value="1"/>
</dbReference>
<dbReference type="RefSeq" id="WP_226180054.1">
    <property type="nucleotide sequence ID" value="NZ_JAJADR010000011.1"/>
</dbReference>
<dbReference type="SUPFAM" id="SSF55785">
    <property type="entry name" value="PYP-like sensor domain (PAS domain)"/>
    <property type="match status" value="4"/>
</dbReference>
<dbReference type="PROSITE" id="PS50894">
    <property type="entry name" value="HPT"/>
    <property type="match status" value="1"/>
</dbReference>
<keyword evidence="6" id="KW-0812">Transmembrane</keyword>
<dbReference type="Pfam" id="PF00072">
    <property type="entry name" value="Response_reg"/>
    <property type="match status" value="1"/>
</dbReference>
<evidence type="ECO:0000259" key="19">
    <source>
        <dbReference type="PROSITE" id="PS50894"/>
    </source>
</evidence>
<dbReference type="Pfam" id="PF08448">
    <property type="entry name" value="PAS_4"/>
    <property type="match status" value="3"/>
</dbReference>
<evidence type="ECO:0000256" key="2">
    <source>
        <dbReference type="ARBA" id="ARBA00004651"/>
    </source>
</evidence>
<dbReference type="SMART" id="SM00086">
    <property type="entry name" value="PAC"/>
    <property type="match status" value="2"/>
</dbReference>
<comment type="subcellular location">
    <subcellularLocation>
        <location evidence="2">Cell membrane</location>
        <topology evidence="2">Multi-pass membrane protein</topology>
    </subcellularLocation>
</comment>
<dbReference type="InterPro" id="IPR000014">
    <property type="entry name" value="PAS"/>
</dbReference>
<evidence type="ECO:0000313" key="20">
    <source>
        <dbReference type="EMBL" id="MCB2410800.1"/>
    </source>
</evidence>
<evidence type="ECO:0000256" key="3">
    <source>
        <dbReference type="ARBA" id="ARBA00012438"/>
    </source>
</evidence>
<proteinExistence type="predicted"/>
<dbReference type="InterPro" id="IPR036890">
    <property type="entry name" value="HATPase_C_sf"/>
</dbReference>
<dbReference type="InterPro" id="IPR003661">
    <property type="entry name" value="HisK_dim/P_dom"/>
</dbReference>
<organism evidence="20 21">
    <name type="scientific">Hymenobacter lucidus</name>
    <dbReference type="NCBI Taxonomy" id="2880930"/>
    <lineage>
        <taxon>Bacteria</taxon>
        <taxon>Pseudomonadati</taxon>
        <taxon>Bacteroidota</taxon>
        <taxon>Cytophagia</taxon>
        <taxon>Cytophagales</taxon>
        <taxon>Hymenobacteraceae</taxon>
        <taxon>Hymenobacter</taxon>
    </lineage>
</organism>
<dbReference type="InterPro" id="IPR001610">
    <property type="entry name" value="PAC"/>
</dbReference>
<feature type="domain" description="PAC" evidence="18">
    <location>
        <begin position="480"/>
        <end position="531"/>
    </location>
</feature>
<evidence type="ECO:0000256" key="9">
    <source>
        <dbReference type="ARBA" id="ARBA00022989"/>
    </source>
</evidence>
<dbReference type="SUPFAM" id="SSF47226">
    <property type="entry name" value="Histidine-containing phosphotransfer domain, HPT domain"/>
    <property type="match status" value="1"/>
</dbReference>
<dbReference type="Pfam" id="PF13188">
    <property type="entry name" value="PAS_8"/>
    <property type="match status" value="1"/>
</dbReference>
<dbReference type="InterPro" id="IPR005467">
    <property type="entry name" value="His_kinase_dom"/>
</dbReference>
<evidence type="ECO:0000259" key="17">
    <source>
        <dbReference type="PROSITE" id="PS50112"/>
    </source>
</evidence>
<evidence type="ECO:0000256" key="4">
    <source>
        <dbReference type="ARBA" id="ARBA00022475"/>
    </source>
</evidence>
<evidence type="ECO:0000259" key="16">
    <source>
        <dbReference type="PROSITE" id="PS50110"/>
    </source>
</evidence>
<keyword evidence="10" id="KW-0902">Two-component regulatory system</keyword>
<evidence type="ECO:0000256" key="11">
    <source>
        <dbReference type="ARBA" id="ARBA00023136"/>
    </source>
</evidence>
<dbReference type="CDD" id="cd17546">
    <property type="entry name" value="REC_hyHK_CKI1_RcsC-like"/>
    <property type="match status" value="1"/>
</dbReference>
<dbReference type="InterPro" id="IPR008207">
    <property type="entry name" value="Sig_transdc_His_kin_Hpt_dom"/>
</dbReference>
<evidence type="ECO:0000259" key="15">
    <source>
        <dbReference type="PROSITE" id="PS50109"/>
    </source>
</evidence>
<dbReference type="SMART" id="SM00091">
    <property type="entry name" value="PAS"/>
    <property type="match status" value="4"/>
</dbReference>
<dbReference type="PANTHER" id="PTHR45339:SF1">
    <property type="entry name" value="HYBRID SIGNAL TRANSDUCTION HISTIDINE KINASE J"/>
    <property type="match status" value="1"/>
</dbReference>
<dbReference type="InterPro" id="IPR036097">
    <property type="entry name" value="HisK_dim/P_sf"/>
</dbReference>
<dbReference type="SMART" id="SM00448">
    <property type="entry name" value="REC"/>
    <property type="match status" value="1"/>
</dbReference>
<evidence type="ECO:0000256" key="13">
    <source>
        <dbReference type="PROSITE-ProRule" id="PRU00169"/>
    </source>
</evidence>
<feature type="coiled-coil region" evidence="14">
    <location>
        <begin position="14"/>
        <end position="41"/>
    </location>
</feature>
<evidence type="ECO:0000313" key="21">
    <source>
        <dbReference type="Proteomes" id="UP001165296"/>
    </source>
</evidence>
<dbReference type="InterPro" id="IPR036641">
    <property type="entry name" value="HPT_dom_sf"/>
</dbReference>
<sequence length="1159" mass="128651">MPAPALPDPLAAELQQERTRRQQAEARIAELEQQLADSQATTRRYHTRLASLVQNLRIGFMLVDDNGMVELVNQRYCELFGIEDISADAAPTTGMAVAARIRHNFQDPNAYLARASAIRQAGHSVLNEELLLADGRVLERDYLVLDNVMAGRLVCYRDVTERYQREAQLRTVSLIAEQNPNPVLRLTAAGELVYANPGAAGLVQVLGTDAALRTQLLTLVTAALATTDAQQQEIAVGQQYFLLQVTPVPQEQYATLYLVDITARRHAEQQLAEQREFYEVILKELPVGVSVFDDQHRYLFTNPNVCPDEATRQWMLGKDNFEVTAFRRRPRALAEQRQQMFEQAVAGQRDVQWQETVEDHTGTQHVLRRFHPVFAADGQLRLVVAYGLDVTERYRAEQQLAEQREFYETILNELPTDIGVFDLQHRYLFVNPMGIRNPEVRAWIIGKDHFEYCAYRQRPIDMAVQRKRMFDEVLQQRRSVTIEETIETPDGARRMLRIVKPILNPDGTVRLMVAYGLDITERHQAEQQVNEQQEFIHQIVNTSPNLLYVTDETGTPIFTNAAFKELMSRSNHLQSSPDADTPEGAELRQLTEWNAVVMATGEEVSGEMPFTLASGQVVQLQVVKRPLLRPHGLREVLTVGTDVTELKRAKREAEAAATARENFLANMSHEIRTPMNGVLGMAGLLTRTPLSAQQQEYVAIIRNSGNHLLGLLNDILDVAKITSGKLELEQIPFDLNQTLQAVGQTISFQAAAKGLSFRTEPVALPHPAVLSDPQRLSQVLLNLLSNSLKFTERGTITLSARLLAETDTTLSIGFLVTDTGLGVAHDKQEAIFSTFTQAYADTSRRFGGSGLGLSISSSLVEQLGGHLLMCSEPGAGTSFGFTLTFAKASAEEVLAANPGENEQDLAEATQAIRGLRVLLVEDHDVNRQLAELVLASYEVVVETATDGAAALALFEQQVFDVILMDIQMPGMNGLEATARIRQYPDVARAQTPIIALTANAFLADNEKYLAAGMNDCLAKPFEASELVRKILALHRADPRPGQPLFALGDLQRTARGNDVFVRRILDSFLTHTPPMVLQLQDAATTADWPRAAALAHRIKPSLKLLMAQELLPFVATLEDPAANTAARTEAIEQLLLQLPQLLWQLQHHVSNAPAAAPAS</sequence>
<dbReference type="PROSITE" id="PS50113">
    <property type="entry name" value="PAC"/>
    <property type="match status" value="2"/>
</dbReference>
<evidence type="ECO:0000256" key="1">
    <source>
        <dbReference type="ARBA" id="ARBA00000085"/>
    </source>
</evidence>
<dbReference type="InterPro" id="IPR001789">
    <property type="entry name" value="Sig_transdc_resp-reg_receiver"/>
</dbReference>
<feature type="domain" description="Response regulatory" evidence="16">
    <location>
        <begin position="916"/>
        <end position="1034"/>
    </location>
</feature>
<feature type="domain" description="HPt" evidence="19">
    <location>
        <begin position="1057"/>
        <end position="1156"/>
    </location>
</feature>
<dbReference type="InterPro" id="IPR000700">
    <property type="entry name" value="PAS-assoc_C"/>
</dbReference>
<evidence type="ECO:0000256" key="10">
    <source>
        <dbReference type="ARBA" id="ARBA00023012"/>
    </source>
</evidence>
<keyword evidence="11" id="KW-0472">Membrane</keyword>
<comment type="caution">
    <text evidence="20">The sequence shown here is derived from an EMBL/GenBank/DDBJ whole genome shotgun (WGS) entry which is preliminary data.</text>
</comment>
<dbReference type="PROSITE" id="PS50109">
    <property type="entry name" value="HIS_KIN"/>
    <property type="match status" value="1"/>
</dbReference>
<name>A0ABS8AYA4_9BACT</name>
<dbReference type="NCBIfam" id="TIGR00229">
    <property type="entry name" value="sensory_box"/>
    <property type="match status" value="1"/>
</dbReference>
<evidence type="ECO:0000256" key="7">
    <source>
        <dbReference type="ARBA" id="ARBA00022741"/>
    </source>
</evidence>
<feature type="modified residue" description="Phosphohistidine" evidence="12">
    <location>
        <position position="1096"/>
    </location>
</feature>
<dbReference type="InterPro" id="IPR013656">
    <property type="entry name" value="PAS_4"/>
</dbReference>
<dbReference type="Pfam" id="PF00512">
    <property type="entry name" value="HisKA"/>
    <property type="match status" value="1"/>
</dbReference>
<gene>
    <name evidence="20" type="ORF">LGH74_22625</name>
</gene>
<accession>A0ABS8AYA4</accession>
<comment type="catalytic activity">
    <reaction evidence="1">
        <text>ATP + protein L-histidine = ADP + protein N-phospho-L-histidine.</text>
        <dbReference type="EC" id="2.7.13.3"/>
    </reaction>
</comment>
<feature type="domain" description="PAC" evidence="18">
    <location>
        <begin position="349"/>
        <end position="402"/>
    </location>
</feature>
<dbReference type="SUPFAM" id="SSF47384">
    <property type="entry name" value="Homodimeric domain of signal transducing histidine kinase"/>
    <property type="match status" value="1"/>
</dbReference>
<dbReference type="InterPro" id="IPR003594">
    <property type="entry name" value="HATPase_dom"/>
</dbReference>
<keyword evidence="4" id="KW-1003">Cell membrane</keyword>
<dbReference type="Gene3D" id="1.10.287.130">
    <property type="match status" value="1"/>
</dbReference>
<protein>
    <recommendedName>
        <fullName evidence="3">histidine kinase</fullName>
        <ecNumber evidence="3">2.7.13.3</ecNumber>
    </recommendedName>
</protein>
<dbReference type="InterPro" id="IPR004358">
    <property type="entry name" value="Sig_transdc_His_kin-like_C"/>
</dbReference>
<evidence type="ECO:0000256" key="5">
    <source>
        <dbReference type="ARBA" id="ARBA00022553"/>
    </source>
</evidence>
<dbReference type="InterPro" id="IPR011006">
    <property type="entry name" value="CheY-like_superfamily"/>
</dbReference>
<evidence type="ECO:0000256" key="6">
    <source>
        <dbReference type="ARBA" id="ARBA00022692"/>
    </source>
</evidence>
<feature type="domain" description="PAS" evidence="17">
    <location>
        <begin position="45"/>
        <end position="83"/>
    </location>
</feature>
<keyword evidence="9" id="KW-1133">Transmembrane helix</keyword>
<dbReference type="Proteomes" id="UP001165296">
    <property type="component" value="Unassembled WGS sequence"/>
</dbReference>
<dbReference type="SUPFAM" id="SSF52172">
    <property type="entry name" value="CheY-like"/>
    <property type="match status" value="1"/>
</dbReference>
<dbReference type="SMART" id="SM00388">
    <property type="entry name" value="HisKA"/>
    <property type="match status" value="1"/>
</dbReference>
<dbReference type="InterPro" id="IPR035965">
    <property type="entry name" value="PAS-like_dom_sf"/>
</dbReference>
<feature type="modified residue" description="4-aspartylphosphate" evidence="13">
    <location>
        <position position="965"/>
    </location>
</feature>
<dbReference type="Gene3D" id="3.30.450.20">
    <property type="entry name" value="PAS domain"/>
    <property type="match status" value="4"/>
</dbReference>
<keyword evidence="8" id="KW-0067">ATP-binding</keyword>